<gene>
    <name evidence="1" type="ORF">JOF56_007923</name>
</gene>
<sequence>MATLNDPNMDLQEFAQELAYAVEGPDRAALATLSPEARQAQLAARHALHKYLTDVWQAAKRRDEDPANNPEYTGIAALRDLMMYLVEFTSQAE</sequence>
<evidence type="ECO:0000313" key="1">
    <source>
        <dbReference type="EMBL" id="MBP2327538.1"/>
    </source>
</evidence>
<dbReference type="Proteomes" id="UP001519332">
    <property type="component" value="Unassembled WGS sequence"/>
</dbReference>
<protein>
    <submittedName>
        <fullName evidence="1">Uncharacterized protein</fullName>
    </submittedName>
</protein>
<comment type="caution">
    <text evidence="1">The sequence shown here is derived from an EMBL/GenBank/DDBJ whole genome shotgun (WGS) entry which is preliminary data.</text>
</comment>
<evidence type="ECO:0000313" key="2">
    <source>
        <dbReference type="Proteomes" id="UP001519332"/>
    </source>
</evidence>
<accession>A0ABS4TT13</accession>
<name>A0ABS4TT13_9PSEU</name>
<organism evidence="1 2">
    <name type="scientific">Kibdelosporangium banguiense</name>
    <dbReference type="NCBI Taxonomy" id="1365924"/>
    <lineage>
        <taxon>Bacteria</taxon>
        <taxon>Bacillati</taxon>
        <taxon>Actinomycetota</taxon>
        <taxon>Actinomycetes</taxon>
        <taxon>Pseudonocardiales</taxon>
        <taxon>Pseudonocardiaceae</taxon>
        <taxon>Kibdelosporangium</taxon>
    </lineage>
</organism>
<dbReference type="EMBL" id="JAGINW010000001">
    <property type="protein sequence ID" value="MBP2327538.1"/>
    <property type="molecule type" value="Genomic_DNA"/>
</dbReference>
<dbReference type="RefSeq" id="WP_209644471.1">
    <property type="nucleotide sequence ID" value="NZ_JAGINW010000001.1"/>
</dbReference>
<reference evidence="1 2" key="1">
    <citation type="submission" date="2021-03" db="EMBL/GenBank/DDBJ databases">
        <title>Sequencing the genomes of 1000 actinobacteria strains.</title>
        <authorList>
            <person name="Klenk H.-P."/>
        </authorList>
    </citation>
    <scope>NUCLEOTIDE SEQUENCE [LARGE SCALE GENOMIC DNA]</scope>
    <source>
        <strain evidence="1 2">DSM 46670</strain>
    </source>
</reference>
<proteinExistence type="predicted"/>
<keyword evidence="2" id="KW-1185">Reference proteome</keyword>